<comment type="caution">
    <text evidence="1">The sequence shown here is derived from an EMBL/GenBank/DDBJ whole genome shotgun (WGS) entry which is preliminary data.</text>
</comment>
<dbReference type="Proteomes" id="UP000256220">
    <property type="component" value="Unassembled WGS sequence"/>
</dbReference>
<accession>A0A2P2FK10</accession>
<proteinExistence type="predicted"/>
<protein>
    <submittedName>
        <fullName evidence="1">XRE family transcriptional regulator</fullName>
    </submittedName>
</protein>
<dbReference type="Pfam" id="PF13424">
    <property type="entry name" value="TPR_12"/>
    <property type="match status" value="1"/>
</dbReference>
<keyword evidence="2" id="KW-1185">Reference proteome</keyword>
<organism evidence="1 2">
    <name type="scientific">Amycolatopsis lurida NRRL 2430</name>
    <dbReference type="NCBI Taxonomy" id="1460371"/>
    <lineage>
        <taxon>Bacteria</taxon>
        <taxon>Bacillati</taxon>
        <taxon>Actinomycetota</taxon>
        <taxon>Actinomycetes</taxon>
        <taxon>Pseudonocardiales</taxon>
        <taxon>Pseudonocardiaceae</taxon>
        <taxon>Amycolatopsis</taxon>
    </lineage>
</organism>
<dbReference type="Gene3D" id="1.25.40.10">
    <property type="entry name" value="Tetratricopeptide repeat domain"/>
    <property type="match status" value="1"/>
</dbReference>
<name>A0A2P2FK10_AMYLU</name>
<evidence type="ECO:0000313" key="1">
    <source>
        <dbReference type="EMBL" id="KFU77060.1"/>
    </source>
</evidence>
<gene>
    <name evidence="1" type="ORF">BB31_32685</name>
</gene>
<reference evidence="1 2" key="1">
    <citation type="journal article" date="2014" name="Genome Announc.">
        <title>Draft Genome Sequence of Amycolatopsis lurida NRRL 2430, Producer of the Glycopeptide Family Antibiotic Ristocetin.</title>
        <authorList>
            <person name="Kwun M.J."/>
            <person name="Hong H.J."/>
        </authorList>
    </citation>
    <scope>NUCLEOTIDE SEQUENCE [LARGE SCALE GENOMIC DNA]</scope>
    <source>
        <strain evidence="1 2">NRRL 2430</strain>
    </source>
</reference>
<evidence type="ECO:0000313" key="2">
    <source>
        <dbReference type="Proteomes" id="UP000256220"/>
    </source>
</evidence>
<dbReference type="InterPro" id="IPR011990">
    <property type="entry name" value="TPR-like_helical_dom_sf"/>
</dbReference>
<dbReference type="AlphaFoldDB" id="A0A2P2FK10"/>
<dbReference type="SUPFAM" id="SSF48452">
    <property type="entry name" value="TPR-like"/>
    <property type="match status" value="1"/>
</dbReference>
<dbReference type="EMBL" id="JFBM01000036">
    <property type="protein sequence ID" value="KFU77060.1"/>
    <property type="molecule type" value="Genomic_DNA"/>
</dbReference>
<sequence length="319" mass="35076">MSRGVAVIDRLPMRVGQADIDRLEGVIAALRARDYREGGGSCRELLRVLEPYGAALRRGMMSDPVARRLAGVVADLHNLKGWTEFDSGRPVRAERHFRRALDLAAEAGDDDLLANIRYRLGRMYLHHRSPSEALEQFAQGQVAARRAGRPLSQAILSANEAWAYALLGDVRQALDKISLAPEQFADSAGDAVPSWSAFFTANDLAAMIGTVRTELARLVDVRHSRKAIPALTEAIEGYGPDMMRSRSLTMIWLAVDHALEGDLDRAAEVGLAAMDIADGIRSARTRDRLRPLSESVRKRVGDINARDILDRIATFRASA</sequence>